<keyword evidence="2" id="KW-1185">Reference proteome</keyword>
<accession>A0ABM8Z9Z3</accession>
<name>A0ABM8Z9Z3_9LACO</name>
<dbReference type="Gene3D" id="1.20.5.320">
    <property type="entry name" value="6-Phosphogluconate Dehydrogenase, domain 3"/>
    <property type="match status" value="1"/>
</dbReference>
<sequence>MSKKLELIGSSNVKLSDTNTSFKFNVTEDNSAVNLDDKNIIFKVKNNEVYIEDIPASVNGTNVILNSRDLNLPPDTYYLELWIKGPEGTSIFPDNNFVTLKINQNATGITGDVISTVTLDAFTKKIDDALANLHDGEQGPIGLTGPTGPIGPQGEPGFKKIYFSEQGVDSSGQFDGTSLLTDMTLSIGDIVLDIKVDNDTILSQDVTKSAKVGDTVVLFVGAQSDGQNSLTVIANMTGHDGQGTGNNSNSNSGLKVAISDMIFAENNIQITDLKNVAAYTAVLDIGVQDPSLIAFTQLVTAQLGDTVLLIYFPGSGWIPVANLTPHPSSQKLADVLVKKGILTNDDLIDENHSTLKSMF</sequence>
<evidence type="ECO:0000313" key="1">
    <source>
        <dbReference type="EMBL" id="CAH0418313.1"/>
    </source>
</evidence>
<organism evidence="1 2">
    <name type="scientific">Periweissella ghanensis</name>
    <dbReference type="NCBI Taxonomy" id="467997"/>
    <lineage>
        <taxon>Bacteria</taxon>
        <taxon>Bacillati</taxon>
        <taxon>Bacillota</taxon>
        <taxon>Bacilli</taxon>
        <taxon>Lactobacillales</taxon>
        <taxon>Lactobacillaceae</taxon>
        <taxon>Periweissella</taxon>
    </lineage>
</organism>
<dbReference type="EMBL" id="CAKKNT010000007">
    <property type="protein sequence ID" value="CAH0418313.1"/>
    <property type="molecule type" value="Genomic_DNA"/>
</dbReference>
<gene>
    <name evidence="1" type="ORF">WGH24286_00731</name>
</gene>
<dbReference type="RefSeq" id="WP_230098409.1">
    <property type="nucleotide sequence ID" value="NZ_CAKKNT010000007.1"/>
</dbReference>
<dbReference type="Proteomes" id="UP000789719">
    <property type="component" value="Unassembled WGS sequence"/>
</dbReference>
<protein>
    <submittedName>
        <fullName evidence="1">Uncharacterized protein</fullName>
    </submittedName>
</protein>
<evidence type="ECO:0000313" key="2">
    <source>
        <dbReference type="Proteomes" id="UP000789719"/>
    </source>
</evidence>
<proteinExistence type="predicted"/>
<comment type="caution">
    <text evidence="1">The sequence shown here is derived from an EMBL/GenBank/DDBJ whole genome shotgun (WGS) entry which is preliminary data.</text>
</comment>
<reference evidence="1 2" key="1">
    <citation type="submission" date="2021-11" db="EMBL/GenBank/DDBJ databases">
        <authorList>
            <person name="Depoorter E."/>
        </authorList>
    </citation>
    <scope>NUCLEOTIDE SEQUENCE [LARGE SCALE GENOMIC DNA]</scope>
    <source>
        <strain evidence="1 2">LMG 24286</strain>
    </source>
</reference>